<dbReference type="PANTHER" id="PTHR18964">
    <property type="entry name" value="ROK (REPRESSOR, ORF, KINASE) FAMILY"/>
    <property type="match status" value="1"/>
</dbReference>
<protein>
    <submittedName>
        <fullName evidence="4">N-acetylglucosamine repressor</fullName>
    </submittedName>
</protein>
<reference evidence="4 5" key="1">
    <citation type="submission" date="2017-03" db="EMBL/GenBank/DDBJ databases">
        <title>Genome sequence of Clostridium hungatei DSM 14427.</title>
        <authorList>
            <person name="Poehlein A."/>
            <person name="Daniel R."/>
        </authorList>
    </citation>
    <scope>NUCLEOTIDE SEQUENCE [LARGE SCALE GENOMIC DNA]</scope>
    <source>
        <strain evidence="4 5">DSM 14427</strain>
    </source>
</reference>
<dbReference type="Gene3D" id="3.30.420.40">
    <property type="match status" value="2"/>
</dbReference>
<comment type="similarity">
    <text evidence="2">Belongs to the ROK (NagC/XylR) family.</text>
</comment>
<sequence>MKLGKTGNNKFLKQFNETSLLELIRTNKQVSKADLAQLSGLSPTASGSIVSNLLEKGYIREAGIGISKGGRRPNLYELNPKSYYSIGVDIDVDFIRFILMDITGNVEYRDKISSGFDQSVPESIGAVVEKVRQIVRLNNISEDRLLGVGISVPGMVENKTHEIIFAPNLGWEQVNLEHMMSGVGDFPIYVDNEAMCSAICENWLGCCTEQKDFVCINMKSGIGSSIFAGGNLYRGCSGSAGEIGHIMVDHNGPKCACGNYGCLETLVSSKSMVEKARRLVRQGLITDFSETLDINSINSIDDIVGAIKSGNEAARVIFVEAAGYLGLALANLINTINPSRIVLGKELVKFSEDILEHLRNIALAKALRYPASRVEILLSELGEDTSALGAAIIPLKKLFGYRL</sequence>
<evidence type="ECO:0000313" key="5">
    <source>
        <dbReference type="Proteomes" id="UP000191554"/>
    </source>
</evidence>
<accession>A0A1V4SGH9</accession>
<keyword evidence="5" id="KW-1185">Reference proteome</keyword>
<keyword evidence="3" id="KW-0119">Carbohydrate metabolism</keyword>
<dbReference type="AlphaFoldDB" id="A0A1V4SGH9"/>
<dbReference type="PANTHER" id="PTHR18964:SF149">
    <property type="entry name" value="BIFUNCTIONAL UDP-N-ACETYLGLUCOSAMINE 2-EPIMERASE_N-ACETYLMANNOSAMINE KINASE"/>
    <property type="match status" value="1"/>
</dbReference>
<keyword evidence="3" id="KW-0859">Xylose metabolism</keyword>
<organism evidence="4 5">
    <name type="scientific">Ruminiclostridium hungatei</name>
    <name type="common">Clostridium hungatei</name>
    <dbReference type="NCBI Taxonomy" id="48256"/>
    <lineage>
        <taxon>Bacteria</taxon>
        <taxon>Bacillati</taxon>
        <taxon>Bacillota</taxon>
        <taxon>Clostridia</taxon>
        <taxon>Eubacteriales</taxon>
        <taxon>Oscillospiraceae</taxon>
        <taxon>Ruminiclostridium</taxon>
    </lineage>
</organism>
<dbReference type="SUPFAM" id="SSF53067">
    <property type="entry name" value="Actin-like ATPase domain"/>
    <property type="match status" value="1"/>
</dbReference>
<proteinExistence type="inferred from homology"/>
<dbReference type="Proteomes" id="UP000191554">
    <property type="component" value="Unassembled WGS sequence"/>
</dbReference>
<dbReference type="Gene3D" id="1.10.10.10">
    <property type="entry name" value="Winged helix-like DNA-binding domain superfamily/Winged helix DNA-binding domain"/>
    <property type="match status" value="1"/>
</dbReference>
<evidence type="ECO:0000256" key="2">
    <source>
        <dbReference type="ARBA" id="ARBA00006479"/>
    </source>
</evidence>
<evidence type="ECO:0000256" key="1">
    <source>
        <dbReference type="ARBA" id="ARBA00002486"/>
    </source>
</evidence>
<dbReference type="InterPro" id="IPR043129">
    <property type="entry name" value="ATPase_NBD"/>
</dbReference>
<comment type="caution">
    <text evidence="4">The sequence shown here is derived from an EMBL/GenBank/DDBJ whole genome shotgun (WGS) entry which is preliminary data.</text>
</comment>
<comment type="function">
    <text evidence="1">Transcriptional repressor of xylose-utilizing enzymes.</text>
</comment>
<name>A0A1V4SGH9_RUMHU</name>
<dbReference type="InterPro" id="IPR036388">
    <property type="entry name" value="WH-like_DNA-bd_sf"/>
</dbReference>
<gene>
    <name evidence="4" type="primary">nagC_2</name>
    <name evidence="4" type="ORF">CLHUN_36740</name>
</gene>
<dbReference type="InterPro" id="IPR000600">
    <property type="entry name" value="ROK"/>
</dbReference>
<dbReference type="InterPro" id="IPR036390">
    <property type="entry name" value="WH_DNA-bd_sf"/>
</dbReference>
<dbReference type="STRING" id="48256.CLHUN_36740"/>
<dbReference type="SUPFAM" id="SSF46785">
    <property type="entry name" value="Winged helix' DNA-binding domain"/>
    <property type="match status" value="1"/>
</dbReference>
<dbReference type="Pfam" id="PF00480">
    <property type="entry name" value="ROK"/>
    <property type="match status" value="1"/>
</dbReference>
<dbReference type="CDD" id="cd24076">
    <property type="entry name" value="ASKHA_ATPase_ROK_BsXylR-like"/>
    <property type="match status" value="1"/>
</dbReference>
<evidence type="ECO:0000256" key="3">
    <source>
        <dbReference type="ARBA" id="ARBA00022629"/>
    </source>
</evidence>
<dbReference type="GO" id="GO:0042732">
    <property type="term" value="P:D-xylose metabolic process"/>
    <property type="evidence" value="ECO:0007669"/>
    <property type="project" value="UniProtKB-KW"/>
</dbReference>
<dbReference type="Pfam" id="PF13412">
    <property type="entry name" value="HTH_24"/>
    <property type="match status" value="1"/>
</dbReference>
<dbReference type="RefSeq" id="WP_080066083.1">
    <property type="nucleotide sequence ID" value="NZ_MZGX01000029.1"/>
</dbReference>
<dbReference type="EMBL" id="MZGX01000029">
    <property type="protein sequence ID" value="OPX42377.1"/>
    <property type="molecule type" value="Genomic_DNA"/>
</dbReference>
<evidence type="ECO:0000313" key="4">
    <source>
        <dbReference type="EMBL" id="OPX42377.1"/>
    </source>
</evidence>
<dbReference type="OrthoDB" id="9796533at2"/>